<evidence type="ECO:0000259" key="1">
    <source>
        <dbReference type="Pfam" id="PF06985"/>
    </source>
</evidence>
<dbReference type="InterPro" id="IPR010730">
    <property type="entry name" value="HET"/>
</dbReference>
<dbReference type="OrthoDB" id="4509532at2759"/>
<name>A0A5N6TYK9_ASPAV</name>
<dbReference type="AlphaFoldDB" id="A0A5N6TYK9"/>
<keyword evidence="3" id="KW-1185">Reference proteome</keyword>
<dbReference type="PANTHER" id="PTHR33112">
    <property type="entry name" value="DOMAIN PROTEIN, PUTATIVE-RELATED"/>
    <property type="match status" value="1"/>
</dbReference>
<accession>A0A5N6TYK9</accession>
<feature type="domain" description="Heterokaryon incompatibility" evidence="1">
    <location>
        <begin position="9"/>
        <end position="119"/>
    </location>
</feature>
<dbReference type="PANTHER" id="PTHR33112:SF12">
    <property type="entry name" value="HETEROKARYON INCOMPATIBILITY DOMAIN-CONTAINING PROTEIN"/>
    <property type="match status" value="1"/>
</dbReference>
<dbReference type="Pfam" id="PF06985">
    <property type="entry name" value="HET"/>
    <property type="match status" value="1"/>
</dbReference>
<feature type="non-terminal residue" evidence="2">
    <location>
        <position position="293"/>
    </location>
</feature>
<dbReference type="Proteomes" id="UP000325780">
    <property type="component" value="Unassembled WGS sequence"/>
</dbReference>
<evidence type="ECO:0000313" key="3">
    <source>
        <dbReference type="Proteomes" id="UP000325780"/>
    </source>
</evidence>
<reference evidence="2 3" key="1">
    <citation type="submission" date="2019-04" db="EMBL/GenBank/DDBJ databases">
        <title>Friends and foes A comparative genomics study of 23 Aspergillus species from section Flavi.</title>
        <authorList>
            <consortium name="DOE Joint Genome Institute"/>
            <person name="Kjaerbolling I."/>
            <person name="Vesth T."/>
            <person name="Frisvad J.C."/>
            <person name="Nybo J.L."/>
            <person name="Theobald S."/>
            <person name="Kildgaard S."/>
            <person name="Isbrandt T."/>
            <person name="Kuo A."/>
            <person name="Sato A."/>
            <person name="Lyhne E.K."/>
            <person name="Kogle M.E."/>
            <person name="Wiebenga A."/>
            <person name="Kun R.S."/>
            <person name="Lubbers R.J."/>
            <person name="Makela M.R."/>
            <person name="Barry K."/>
            <person name="Chovatia M."/>
            <person name="Clum A."/>
            <person name="Daum C."/>
            <person name="Haridas S."/>
            <person name="He G."/>
            <person name="LaButti K."/>
            <person name="Lipzen A."/>
            <person name="Mondo S."/>
            <person name="Riley R."/>
            <person name="Salamov A."/>
            <person name="Simmons B.A."/>
            <person name="Magnuson J.K."/>
            <person name="Henrissat B."/>
            <person name="Mortensen U.H."/>
            <person name="Larsen T.O."/>
            <person name="Devries R.P."/>
            <person name="Grigoriev I.V."/>
            <person name="Machida M."/>
            <person name="Baker S.E."/>
            <person name="Andersen M.R."/>
        </authorList>
    </citation>
    <scope>NUCLEOTIDE SEQUENCE [LARGE SCALE GENOMIC DNA]</scope>
    <source>
        <strain evidence="2 3">IBT 18842</strain>
    </source>
</reference>
<evidence type="ECO:0000313" key="2">
    <source>
        <dbReference type="EMBL" id="KAE8151420.1"/>
    </source>
</evidence>
<proteinExistence type="predicted"/>
<dbReference type="EMBL" id="ML742071">
    <property type="protein sequence ID" value="KAE8151420.1"/>
    <property type="molecule type" value="Genomic_DNA"/>
</dbReference>
<sequence length="293" mass="33072">MPYFDRAFLPLTIQDALTACDKLGYKYIWIDQICINQNDPKEKQEQINQMDCIYQGAVCTLVGLAGVDSNHGLPGITRPRAWKFETVEIGDLNLTLLAPPRATCSNYSTWITRGWTFQEGILSSQLLFFTEYGVYFGCQDANGGESADASKSEISSDPTEDPNNFTLDRYWRTVDQYSVRKLTNPSDILNAFSAVLRVVYGDDTIYGLPLREIDKAVLWWHSEEPSEVRNGYPSWSWASHNGPISHHLQALAGLAIFATRGRESANLTVCKPAPNKKWDSYPPKEWQTEAIMI</sequence>
<organism evidence="2 3">
    <name type="scientific">Aspergillus avenaceus</name>
    <dbReference type="NCBI Taxonomy" id="36643"/>
    <lineage>
        <taxon>Eukaryota</taxon>
        <taxon>Fungi</taxon>
        <taxon>Dikarya</taxon>
        <taxon>Ascomycota</taxon>
        <taxon>Pezizomycotina</taxon>
        <taxon>Eurotiomycetes</taxon>
        <taxon>Eurotiomycetidae</taxon>
        <taxon>Eurotiales</taxon>
        <taxon>Aspergillaceae</taxon>
        <taxon>Aspergillus</taxon>
        <taxon>Aspergillus subgen. Circumdati</taxon>
    </lineage>
</organism>
<protein>
    <submittedName>
        <fullName evidence="2">Heterokaryon incompatibility protein-domain-containing protein</fullName>
    </submittedName>
</protein>
<gene>
    <name evidence="2" type="ORF">BDV25DRAFT_152645</name>
</gene>